<gene>
    <name evidence="2" type="ORF">J0695_11690</name>
</gene>
<dbReference type="EMBL" id="JAFLRJ010000101">
    <property type="protein sequence ID" value="MBO0512466.1"/>
    <property type="molecule type" value="Genomic_DNA"/>
</dbReference>
<accession>A0A939F4M7</accession>
<keyword evidence="3" id="KW-1185">Reference proteome</keyword>
<feature type="transmembrane region" description="Helical" evidence="1">
    <location>
        <begin position="43"/>
        <end position="62"/>
    </location>
</feature>
<reference evidence="2" key="1">
    <citation type="submission" date="2021-03" db="EMBL/GenBank/DDBJ databases">
        <title>Streptomyces poriferae sp. nov., a novel marine sponge-derived Actinobacteria species with anti-MRSA activity.</title>
        <authorList>
            <person name="Sandoval-Powers M."/>
            <person name="Kralova S."/>
            <person name="Nguyen G.-S."/>
            <person name="Fawwal D."/>
            <person name="Degnes K."/>
            <person name="Klinkenberg G."/>
            <person name="Sletta H."/>
            <person name="Wentzel A."/>
            <person name="Liles M.R."/>
        </authorList>
    </citation>
    <scope>NUCLEOTIDE SEQUENCE</scope>
    <source>
        <strain evidence="2">DSM 41794</strain>
    </source>
</reference>
<organism evidence="2 3">
    <name type="scientific">Streptomyces beijiangensis</name>
    <dbReference type="NCBI Taxonomy" id="163361"/>
    <lineage>
        <taxon>Bacteria</taxon>
        <taxon>Bacillati</taxon>
        <taxon>Actinomycetota</taxon>
        <taxon>Actinomycetes</taxon>
        <taxon>Kitasatosporales</taxon>
        <taxon>Streptomycetaceae</taxon>
        <taxon>Streptomyces</taxon>
    </lineage>
</organism>
<proteinExistence type="predicted"/>
<evidence type="ECO:0000313" key="2">
    <source>
        <dbReference type="EMBL" id="MBO0512466.1"/>
    </source>
</evidence>
<evidence type="ECO:0000256" key="1">
    <source>
        <dbReference type="SAM" id="Phobius"/>
    </source>
</evidence>
<name>A0A939F4M7_9ACTN</name>
<dbReference type="Proteomes" id="UP000664167">
    <property type="component" value="Unassembled WGS sequence"/>
</dbReference>
<keyword evidence="1" id="KW-0472">Membrane</keyword>
<comment type="caution">
    <text evidence="2">The sequence shown here is derived from an EMBL/GenBank/DDBJ whole genome shotgun (WGS) entry which is preliminary data.</text>
</comment>
<keyword evidence="1" id="KW-0812">Transmembrane</keyword>
<keyword evidence="1" id="KW-1133">Transmembrane helix</keyword>
<evidence type="ECO:0000313" key="3">
    <source>
        <dbReference type="Proteomes" id="UP000664167"/>
    </source>
</evidence>
<dbReference type="AlphaFoldDB" id="A0A939F4M7"/>
<protein>
    <submittedName>
        <fullName evidence="2">Uncharacterized protein</fullName>
    </submittedName>
</protein>
<sequence length="68" mass="7392">MKKIFEVAGVLLLIQGVGGLLHEAFDWFPLTGLVTRLGFLDGYEIFSDIVLTVTGLAVLIASDRVSVR</sequence>
<dbReference type="RefSeq" id="WP_206961859.1">
    <property type="nucleotide sequence ID" value="NZ_BAAAJJ010000007.1"/>
</dbReference>